<dbReference type="AlphaFoldDB" id="A0A4C1WVE5"/>
<dbReference type="OrthoDB" id="1368803at2759"/>
<feature type="domain" description="PRMT5 arginine-N-methyltransferase" evidence="9">
    <location>
        <begin position="286"/>
        <end position="463"/>
    </location>
</feature>
<dbReference type="Gene3D" id="3.20.20.150">
    <property type="entry name" value="Divalent-metal-dependent TIM barrel enzymes"/>
    <property type="match status" value="1"/>
</dbReference>
<name>A0A4C1WVE5_EUMVA</name>
<dbReference type="PANTHER" id="PTHR10738">
    <property type="entry name" value="PROTEIN ARGININE N-METHYLTRANSFERASE 5"/>
    <property type="match status" value="1"/>
</dbReference>
<feature type="binding site" evidence="6">
    <location>
        <begin position="319"/>
        <end position="320"/>
    </location>
    <ligand>
        <name>S-adenosyl-L-methionine</name>
        <dbReference type="ChEBI" id="CHEBI:59789"/>
    </ligand>
</feature>
<dbReference type="PANTHER" id="PTHR10738:SF0">
    <property type="entry name" value="PROTEIN ARGININE N-METHYLTRANSFERASE 5"/>
    <property type="match status" value="1"/>
</dbReference>
<dbReference type="GO" id="GO:0032259">
    <property type="term" value="P:methylation"/>
    <property type="evidence" value="ECO:0007669"/>
    <property type="project" value="UniProtKB-KW"/>
</dbReference>
<dbReference type="Pfam" id="PF17285">
    <property type="entry name" value="PRMT5_TIM"/>
    <property type="match status" value="1"/>
</dbReference>
<dbReference type="EMBL" id="BGZK01000670">
    <property type="protein sequence ID" value="GBP55496.1"/>
    <property type="molecule type" value="Genomic_DNA"/>
</dbReference>
<feature type="compositionally biased region" description="Basic and acidic residues" evidence="8">
    <location>
        <begin position="359"/>
        <end position="373"/>
    </location>
</feature>
<reference evidence="12 13" key="1">
    <citation type="journal article" date="2019" name="Commun. Biol.">
        <title>The bagworm genome reveals a unique fibroin gene that provides high tensile strength.</title>
        <authorList>
            <person name="Kono N."/>
            <person name="Nakamura H."/>
            <person name="Ohtoshi R."/>
            <person name="Tomita M."/>
            <person name="Numata K."/>
            <person name="Arakawa K."/>
        </authorList>
    </citation>
    <scope>NUCLEOTIDE SEQUENCE [LARGE SCALE GENOMIC DNA]</scope>
</reference>
<dbReference type="Gene3D" id="3.40.50.150">
    <property type="entry name" value="Vaccinia Virus protein VP39"/>
    <property type="match status" value="2"/>
</dbReference>
<comment type="caution">
    <text evidence="12">The sequence shown here is derived from an EMBL/GenBank/DDBJ whole genome shotgun (WGS) entry which is preliminary data.</text>
</comment>
<dbReference type="InterPro" id="IPR035248">
    <property type="entry name" value="PRMT5_C"/>
</dbReference>
<evidence type="ECO:0000256" key="1">
    <source>
        <dbReference type="ARBA" id="ARBA00022603"/>
    </source>
</evidence>
<dbReference type="Pfam" id="PF05185">
    <property type="entry name" value="PRMT5"/>
    <property type="match status" value="1"/>
</dbReference>
<feature type="site" description="Critical for specifying symmetric addition of methyl groups" evidence="7">
    <location>
        <position position="313"/>
    </location>
</feature>
<dbReference type="Pfam" id="PF17286">
    <property type="entry name" value="PRMT5_C"/>
    <property type="match status" value="1"/>
</dbReference>
<dbReference type="InterPro" id="IPR029063">
    <property type="entry name" value="SAM-dependent_MTases_sf"/>
</dbReference>
<feature type="binding site" evidence="6">
    <location>
        <begin position="450"/>
        <end position="451"/>
    </location>
    <ligand>
        <name>S-adenosyl-L-methionine</name>
        <dbReference type="ChEBI" id="CHEBI:59789"/>
    </ligand>
</feature>
<comment type="similarity">
    <text evidence="4">Belongs to the class I-like SAM-binding methyltransferase superfamily.</text>
</comment>
<dbReference type="InterPro" id="IPR035075">
    <property type="entry name" value="PRMT5"/>
</dbReference>
<dbReference type="GO" id="GO:0006355">
    <property type="term" value="P:regulation of DNA-templated transcription"/>
    <property type="evidence" value="ECO:0007669"/>
    <property type="project" value="TreeGrafter"/>
</dbReference>
<evidence type="ECO:0000313" key="12">
    <source>
        <dbReference type="EMBL" id="GBP55496.1"/>
    </source>
</evidence>
<dbReference type="InterPro" id="IPR007857">
    <property type="entry name" value="Arg_MeTrfase_PRMT5"/>
</dbReference>
<evidence type="ECO:0000313" key="13">
    <source>
        <dbReference type="Proteomes" id="UP000299102"/>
    </source>
</evidence>
<evidence type="ECO:0000256" key="3">
    <source>
        <dbReference type="ARBA" id="ARBA00022691"/>
    </source>
</evidence>
<protein>
    <recommendedName>
        <fullName evidence="4">Protein arginine N-methyltransferase</fullName>
    </recommendedName>
</protein>
<dbReference type="Gene3D" id="2.70.160.11">
    <property type="entry name" value="Hnrnp arginine n-methyltransferase1"/>
    <property type="match status" value="1"/>
</dbReference>
<evidence type="ECO:0000259" key="10">
    <source>
        <dbReference type="Pfam" id="PF17285"/>
    </source>
</evidence>
<evidence type="ECO:0000256" key="5">
    <source>
        <dbReference type="PIRSR" id="PIRSR015894-1"/>
    </source>
</evidence>
<feature type="active site" description="Proton donor/acceptor" evidence="5">
    <location>
        <position position="504"/>
    </location>
</feature>
<dbReference type="STRING" id="151549.A0A4C1WVE5"/>
<evidence type="ECO:0000259" key="9">
    <source>
        <dbReference type="Pfam" id="PF05185"/>
    </source>
</evidence>
<dbReference type="InterPro" id="IPR025799">
    <property type="entry name" value="Arg_MeTrfase"/>
</dbReference>
<evidence type="ECO:0000256" key="2">
    <source>
        <dbReference type="ARBA" id="ARBA00022679"/>
    </source>
</evidence>
<evidence type="ECO:0000259" key="11">
    <source>
        <dbReference type="Pfam" id="PF17286"/>
    </source>
</evidence>
<evidence type="ECO:0000256" key="7">
    <source>
        <dbReference type="PIRSR" id="PIRSR015894-3"/>
    </source>
</evidence>
<feature type="domain" description="PRMT5 oligomerisation" evidence="11">
    <location>
        <begin position="602"/>
        <end position="740"/>
    </location>
</feature>
<accession>A0A4C1WVE5</accession>
<feature type="region of interest" description="Disordered" evidence="8">
    <location>
        <begin position="341"/>
        <end position="381"/>
    </location>
</feature>
<gene>
    <name evidence="12" type="primary">PRMT5</name>
    <name evidence="12" type="ORF">EVAR_40289_1</name>
</gene>
<dbReference type="GO" id="GO:0005634">
    <property type="term" value="C:nucleus"/>
    <property type="evidence" value="ECO:0007669"/>
    <property type="project" value="TreeGrafter"/>
</dbReference>
<keyword evidence="13" id="KW-1185">Reference proteome</keyword>
<feature type="binding site" evidence="6">
    <location>
        <position position="310"/>
    </location>
    <ligand>
        <name>S-adenosyl-L-methionine</name>
        <dbReference type="ChEBI" id="CHEBI:59789"/>
    </ligand>
</feature>
<evidence type="ECO:0000256" key="8">
    <source>
        <dbReference type="SAM" id="MobiDB-lite"/>
    </source>
</evidence>
<dbReference type="GO" id="GO:0005829">
    <property type="term" value="C:cytosol"/>
    <property type="evidence" value="ECO:0007669"/>
    <property type="project" value="TreeGrafter"/>
</dbReference>
<proteinExistence type="inferred from homology"/>
<feature type="binding site" evidence="6">
    <location>
        <position position="422"/>
    </location>
    <ligand>
        <name>S-adenosyl-L-methionine</name>
        <dbReference type="ChEBI" id="CHEBI:59789"/>
    </ligand>
</feature>
<feature type="domain" description="PRMT5 TIM barrel" evidence="10">
    <location>
        <begin position="29"/>
        <end position="271"/>
    </location>
</feature>
<sequence length="741" mass="83850">MSKQGISCGLDFPVVPDLQACISKTLQNNYSFVVFPIAHPRFRRNYVLGKPSVGGFTRCDMILSAPDWTTRIVGKMSSYLNVDVPSPVARQRYEDCMNEELSYCRGLGLSAIMLNLHGKDSNNLSRLIRSYFDNSHHPSLIWVQLPLVCEKTIREFKIKNDDSEEHDEPWQETWKWWSQFHARLEFDKRVGAVLELTPDLPPSHLLHHWLGEPVKAIILPTSIFQTNKKGYPVLSRAHKDFVLQMISRDAQVIITGAHHCNVDYYFIYLHKVWNLRPKENDPMLDFALGWEDYIQTPLQPLADNLDTHTYNVFEKDPIKYNQYQKALVQALLDLKEEEPSYNCTETKEERVNYQPNEDNSNKTDETESHEKSNYKNLESDQGDNKKIKKTFTIMVLGAGRGPLIKAALNASEITGTQIIAVEKNPVAVVVLTALIRELWQGRNVQVVSGDMRYIQQDTQADIIKQNQYPTLCSNSATVTSECRTARRAARADYTAAPAHRTGVESDTSRARSISFVLTHAQDWTFLPSSNARAVFILLSSKCATKRKITDENRSFQEKWEEEFCFISGYKEGSWGDNELSPECLDGAAGLLRPGGISIPCAYTSYVTPVSSARLWAAAKGIAGATGIQNSDKNLETIWVVFMQNKYDIADVQPVFTFNHPSEGIKDSEGEIVRDNKGLPMTDNRRSATLTWEAKQNSVLHGFGGYFDCTLYGEHTLSIVPSTHTKGMISWFPVFIPIKVPP</sequence>
<organism evidence="12 13">
    <name type="scientific">Eumeta variegata</name>
    <name type="common">Bagworm moth</name>
    <name type="synonym">Eumeta japonica</name>
    <dbReference type="NCBI Taxonomy" id="151549"/>
    <lineage>
        <taxon>Eukaryota</taxon>
        <taxon>Metazoa</taxon>
        <taxon>Ecdysozoa</taxon>
        <taxon>Arthropoda</taxon>
        <taxon>Hexapoda</taxon>
        <taxon>Insecta</taxon>
        <taxon>Pterygota</taxon>
        <taxon>Neoptera</taxon>
        <taxon>Endopterygota</taxon>
        <taxon>Lepidoptera</taxon>
        <taxon>Glossata</taxon>
        <taxon>Ditrysia</taxon>
        <taxon>Tineoidea</taxon>
        <taxon>Psychidae</taxon>
        <taxon>Oiketicinae</taxon>
        <taxon>Eumeta</taxon>
    </lineage>
</organism>
<dbReference type="Proteomes" id="UP000299102">
    <property type="component" value="Unassembled WGS sequence"/>
</dbReference>
<keyword evidence="3 4" id="KW-0949">S-adenosyl-L-methionine</keyword>
<dbReference type="PIRSF" id="PIRSF015894">
    <property type="entry name" value="Skb1_MeTrfase"/>
    <property type="match status" value="1"/>
</dbReference>
<evidence type="ECO:0000256" key="4">
    <source>
        <dbReference type="PIRNR" id="PIRNR015894"/>
    </source>
</evidence>
<dbReference type="SUPFAM" id="SSF53335">
    <property type="entry name" value="S-adenosyl-L-methionine-dependent methyltransferases"/>
    <property type="match status" value="1"/>
</dbReference>
<evidence type="ECO:0000256" key="6">
    <source>
        <dbReference type="PIRSR" id="PIRSR015894-2"/>
    </source>
</evidence>
<feature type="active site" description="Proton donor/acceptor" evidence="5">
    <location>
        <position position="578"/>
    </location>
</feature>
<keyword evidence="1 4" id="KW-0489">Methyltransferase</keyword>
<dbReference type="GO" id="GO:0016274">
    <property type="term" value="F:protein-arginine N-methyltransferase activity"/>
    <property type="evidence" value="ECO:0007669"/>
    <property type="project" value="InterPro"/>
</dbReference>
<dbReference type="InterPro" id="IPR035247">
    <property type="entry name" value="PRMT5_TIM"/>
</dbReference>
<keyword evidence="2 4" id="KW-0808">Transferase</keyword>